<dbReference type="GO" id="GO:0017119">
    <property type="term" value="C:Golgi transport complex"/>
    <property type="evidence" value="ECO:0007669"/>
    <property type="project" value="InterPro"/>
</dbReference>
<feature type="compositionally biased region" description="Acidic residues" evidence="9">
    <location>
        <begin position="604"/>
        <end position="621"/>
    </location>
</feature>
<protein>
    <recommendedName>
        <fullName evidence="3">Conserved oligomeric Golgi complex subunit 8</fullName>
    </recommendedName>
    <alternativeName>
        <fullName evidence="8">Component of oligomeric Golgi complex 8</fullName>
    </alternativeName>
</protein>
<comment type="similarity">
    <text evidence="2">Belongs to the COG8 family.</text>
</comment>
<dbReference type="InterPro" id="IPR007255">
    <property type="entry name" value="COG8"/>
</dbReference>
<sequence>MAELETSLSHDLDEQAIAATELKSAEDQLQSLCATHASTFVAVERRGAALTTSLKNLLDALEGAIPQVEEAKSCLEFDAKDGKENSLSVLTEKHRVRRRTLLQHSSLLELLELPSLMDACVRGHLYEEGLSIASFANTLERRHLINEEVKNPIVENVVKDVRRREGDLRRDLLNRLRSDVTMPQCLEIVTALRRLNGVELERRSSNNSSNSSDLEKMHQNMEWRLQVNFLEARDIWLEGNATMPKNSGFTLSSKKRGGGAQGGNSEKLLDGIDMYRTRCFEIATQFLAIFRSSTTTTKSDNFALQILSMWTTRRIQTFLHEYLAKKCMPQITETSTLRDALESVTFFATSMGRVGADFSPLIQPYFESRLVSIVTTHWTDGISVFENTLKVCRDTGIASPLYSNRDVNALSDKQASSAYDLDNYDPLNKRKAPAPPRQLLSHPPLARLVNAFLTGLNELRRCLLSCAFPELRRFFQKDFLEKTKQLLVQNERAVLTPGFLQQKGEDASKLRNMAVELKEEFDSCVQPYLMGAIEVAFGSFDNIPQPTKEEEKEEEVNVDDALVQEGSKEDAENNGLESSQNDAINSGITEEQTDIDALPPSGEDPLESDVAEQFDSMNFED</sequence>
<feature type="region of interest" description="Disordered" evidence="9">
    <location>
        <begin position="544"/>
        <end position="621"/>
    </location>
</feature>
<comment type="subcellular location">
    <subcellularLocation>
        <location evidence="1">Golgi apparatus membrane</location>
        <topology evidence="1">Peripheral membrane protein</topology>
    </subcellularLocation>
</comment>
<evidence type="ECO:0000256" key="1">
    <source>
        <dbReference type="ARBA" id="ARBA00004395"/>
    </source>
</evidence>
<dbReference type="GO" id="GO:0000139">
    <property type="term" value="C:Golgi membrane"/>
    <property type="evidence" value="ECO:0007669"/>
    <property type="project" value="UniProtKB-SubCell"/>
</dbReference>
<keyword evidence="7" id="KW-0472">Membrane</keyword>
<evidence type="ECO:0000313" key="10">
    <source>
        <dbReference type="EMBL" id="GFH46055.1"/>
    </source>
</evidence>
<evidence type="ECO:0000313" key="11">
    <source>
        <dbReference type="Proteomes" id="UP001054902"/>
    </source>
</evidence>
<feature type="compositionally biased region" description="Polar residues" evidence="9">
    <location>
        <begin position="575"/>
        <end position="590"/>
    </location>
</feature>
<evidence type="ECO:0000256" key="5">
    <source>
        <dbReference type="ARBA" id="ARBA00022927"/>
    </source>
</evidence>
<evidence type="ECO:0000256" key="7">
    <source>
        <dbReference type="ARBA" id="ARBA00023136"/>
    </source>
</evidence>
<dbReference type="PANTHER" id="PTHR21311:SF0">
    <property type="entry name" value="CONSERVED OLIGOMERIC GOLGI COMPLEX SUBUNIT 8"/>
    <property type="match status" value="1"/>
</dbReference>
<dbReference type="AlphaFoldDB" id="A0AAD3H0P1"/>
<keyword evidence="4" id="KW-0813">Transport</keyword>
<dbReference type="GO" id="GO:0015031">
    <property type="term" value="P:protein transport"/>
    <property type="evidence" value="ECO:0007669"/>
    <property type="project" value="UniProtKB-KW"/>
</dbReference>
<evidence type="ECO:0000256" key="6">
    <source>
        <dbReference type="ARBA" id="ARBA00023034"/>
    </source>
</evidence>
<accession>A0AAD3H0P1</accession>
<dbReference type="EMBL" id="BLLK01000022">
    <property type="protein sequence ID" value="GFH46055.1"/>
    <property type="molecule type" value="Genomic_DNA"/>
</dbReference>
<keyword evidence="5" id="KW-0653">Protein transport</keyword>
<evidence type="ECO:0000256" key="8">
    <source>
        <dbReference type="ARBA" id="ARBA00031347"/>
    </source>
</evidence>
<evidence type="ECO:0000256" key="4">
    <source>
        <dbReference type="ARBA" id="ARBA00022448"/>
    </source>
</evidence>
<reference evidence="10 11" key="1">
    <citation type="journal article" date="2021" name="Sci. Rep.">
        <title>The genome of the diatom Chaetoceros tenuissimus carries an ancient integrated fragment of an extant virus.</title>
        <authorList>
            <person name="Hongo Y."/>
            <person name="Kimura K."/>
            <person name="Takaki Y."/>
            <person name="Yoshida Y."/>
            <person name="Baba S."/>
            <person name="Kobayashi G."/>
            <person name="Nagasaki K."/>
            <person name="Hano T."/>
            <person name="Tomaru Y."/>
        </authorList>
    </citation>
    <scope>NUCLEOTIDE SEQUENCE [LARGE SCALE GENOMIC DNA]</scope>
    <source>
        <strain evidence="10 11">NIES-3715</strain>
    </source>
</reference>
<proteinExistence type="inferred from homology"/>
<dbReference type="Pfam" id="PF04124">
    <property type="entry name" value="Dor1"/>
    <property type="match status" value="2"/>
</dbReference>
<keyword evidence="11" id="KW-1185">Reference proteome</keyword>
<keyword evidence="6" id="KW-0333">Golgi apparatus</keyword>
<organism evidence="10 11">
    <name type="scientific">Chaetoceros tenuissimus</name>
    <dbReference type="NCBI Taxonomy" id="426638"/>
    <lineage>
        <taxon>Eukaryota</taxon>
        <taxon>Sar</taxon>
        <taxon>Stramenopiles</taxon>
        <taxon>Ochrophyta</taxon>
        <taxon>Bacillariophyta</taxon>
        <taxon>Coscinodiscophyceae</taxon>
        <taxon>Chaetocerotophycidae</taxon>
        <taxon>Chaetocerotales</taxon>
        <taxon>Chaetocerotaceae</taxon>
        <taxon>Chaetoceros</taxon>
    </lineage>
</organism>
<evidence type="ECO:0000256" key="2">
    <source>
        <dbReference type="ARBA" id="ARBA00006419"/>
    </source>
</evidence>
<dbReference type="PANTHER" id="PTHR21311">
    <property type="entry name" value="CONSERVED OLIGOMERIC GOLGI COMPLEX COMPONENT 8"/>
    <property type="match status" value="1"/>
</dbReference>
<evidence type="ECO:0000256" key="3">
    <source>
        <dbReference type="ARBA" id="ARBA00020983"/>
    </source>
</evidence>
<dbReference type="Proteomes" id="UP001054902">
    <property type="component" value="Unassembled WGS sequence"/>
</dbReference>
<name>A0AAD3H0P1_9STRA</name>
<comment type="caution">
    <text evidence="10">The sequence shown here is derived from an EMBL/GenBank/DDBJ whole genome shotgun (WGS) entry which is preliminary data.</text>
</comment>
<gene>
    <name evidence="10" type="ORF">CTEN210_02529</name>
</gene>
<dbReference type="GO" id="GO:0006891">
    <property type="term" value="P:intra-Golgi vesicle-mediated transport"/>
    <property type="evidence" value="ECO:0007669"/>
    <property type="project" value="TreeGrafter"/>
</dbReference>
<evidence type="ECO:0000256" key="9">
    <source>
        <dbReference type="SAM" id="MobiDB-lite"/>
    </source>
</evidence>